<evidence type="ECO:0000313" key="6">
    <source>
        <dbReference type="EMBL" id="PSL33218.1"/>
    </source>
</evidence>
<keyword evidence="2" id="KW-0813">Transport</keyword>
<dbReference type="InterPro" id="IPR003593">
    <property type="entry name" value="AAA+_ATPase"/>
</dbReference>
<dbReference type="Pfam" id="PF00005">
    <property type="entry name" value="ABC_tran"/>
    <property type="match status" value="1"/>
</dbReference>
<dbReference type="GO" id="GO:0005524">
    <property type="term" value="F:ATP binding"/>
    <property type="evidence" value="ECO:0007669"/>
    <property type="project" value="UniProtKB-KW"/>
</dbReference>
<gene>
    <name evidence="6" type="ORF">CLV42_103200</name>
</gene>
<dbReference type="InterPro" id="IPR017871">
    <property type="entry name" value="ABC_transporter-like_CS"/>
</dbReference>
<dbReference type="Gene3D" id="3.40.50.300">
    <property type="entry name" value="P-loop containing nucleotide triphosphate hydrolases"/>
    <property type="match status" value="1"/>
</dbReference>
<evidence type="ECO:0000256" key="2">
    <source>
        <dbReference type="ARBA" id="ARBA00022448"/>
    </source>
</evidence>
<dbReference type="PROSITE" id="PS00211">
    <property type="entry name" value="ABC_TRANSPORTER_1"/>
    <property type="match status" value="1"/>
</dbReference>
<keyword evidence="7" id="KW-1185">Reference proteome</keyword>
<dbReference type="PANTHER" id="PTHR43335">
    <property type="entry name" value="ABC TRANSPORTER, ATP-BINDING PROTEIN"/>
    <property type="match status" value="1"/>
</dbReference>
<evidence type="ECO:0000256" key="3">
    <source>
        <dbReference type="ARBA" id="ARBA00022741"/>
    </source>
</evidence>
<reference evidence="6 7" key="1">
    <citation type="submission" date="2018-03" db="EMBL/GenBank/DDBJ databases">
        <title>Genomic Encyclopedia of Archaeal and Bacterial Type Strains, Phase II (KMG-II): from individual species to whole genera.</title>
        <authorList>
            <person name="Goeker M."/>
        </authorList>
    </citation>
    <scope>NUCLEOTIDE SEQUENCE [LARGE SCALE GENOMIC DNA]</scope>
    <source>
        <strain evidence="6 7">DSM 18107</strain>
    </source>
</reference>
<dbReference type="InterPro" id="IPR003439">
    <property type="entry name" value="ABC_transporter-like_ATP-bd"/>
</dbReference>
<dbReference type="EMBL" id="PYGK01000003">
    <property type="protein sequence ID" value="PSL33218.1"/>
    <property type="molecule type" value="Genomic_DNA"/>
</dbReference>
<name>A0A2P8GGX0_9BACT</name>
<dbReference type="AlphaFoldDB" id="A0A2P8GGX0"/>
<dbReference type="PROSITE" id="PS50893">
    <property type="entry name" value="ABC_TRANSPORTER_2"/>
    <property type="match status" value="1"/>
</dbReference>
<dbReference type="OrthoDB" id="9785229at2"/>
<dbReference type="GO" id="GO:0016887">
    <property type="term" value="F:ATP hydrolysis activity"/>
    <property type="evidence" value="ECO:0007669"/>
    <property type="project" value="InterPro"/>
</dbReference>
<comment type="similarity">
    <text evidence="1">Belongs to the ABC transporter superfamily.</text>
</comment>
<comment type="caution">
    <text evidence="6">The sequence shown here is derived from an EMBL/GenBank/DDBJ whole genome shotgun (WGS) entry which is preliminary data.</text>
</comment>
<dbReference type="SUPFAM" id="SSF52540">
    <property type="entry name" value="P-loop containing nucleoside triphosphate hydrolases"/>
    <property type="match status" value="1"/>
</dbReference>
<dbReference type="PANTHER" id="PTHR43335:SF2">
    <property type="entry name" value="ABC TRANSPORTER, ATP-BINDING PROTEIN"/>
    <property type="match status" value="1"/>
</dbReference>
<feature type="domain" description="ABC transporter" evidence="5">
    <location>
        <begin position="5"/>
        <end position="228"/>
    </location>
</feature>
<dbReference type="Proteomes" id="UP000240978">
    <property type="component" value="Unassembled WGS sequence"/>
</dbReference>
<sequence length="297" mass="32120">MSTILSLQNISKRYGAVQALSGVSFDIPTNCVFGILGPNGSGKTTLLGIVTDVLKADTGSFTLMDESPSALQRRKIGTLLETPNFYHYLSGYRNLQIVANIKQQSEADIPRVLELAGLTARQHSAFKTYSLGMKQRLAIAAALLGDPQVLILDEPANGLDPVGIAEVRNLIRQLAHSGKTIIMASHLLDEVEKVCTHVAILRKGQLLGSGPVNVVVARDNFIEIGSADNRALAQLIQQHPAFVQLLPAGDGLLQVTFKDAMDPATLNSWCAQQGVWLSHLQMSRKSLETAFLELTNN</sequence>
<evidence type="ECO:0000259" key="5">
    <source>
        <dbReference type="PROSITE" id="PS50893"/>
    </source>
</evidence>
<evidence type="ECO:0000256" key="4">
    <source>
        <dbReference type="ARBA" id="ARBA00022840"/>
    </source>
</evidence>
<evidence type="ECO:0000313" key="7">
    <source>
        <dbReference type="Proteomes" id="UP000240978"/>
    </source>
</evidence>
<proteinExistence type="inferred from homology"/>
<evidence type="ECO:0000256" key="1">
    <source>
        <dbReference type="ARBA" id="ARBA00005417"/>
    </source>
</evidence>
<dbReference type="SMART" id="SM00382">
    <property type="entry name" value="AAA"/>
    <property type="match status" value="1"/>
</dbReference>
<protein>
    <submittedName>
        <fullName evidence="6">ABC-2 type transport system ATP-binding protein</fullName>
    </submittedName>
</protein>
<keyword evidence="4 6" id="KW-0067">ATP-binding</keyword>
<keyword evidence="3" id="KW-0547">Nucleotide-binding</keyword>
<dbReference type="RefSeq" id="WP_106601548.1">
    <property type="nucleotide sequence ID" value="NZ_PYGK01000003.1"/>
</dbReference>
<accession>A0A2P8GGX0</accession>
<dbReference type="InterPro" id="IPR027417">
    <property type="entry name" value="P-loop_NTPase"/>
</dbReference>
<organism evidence="6 7">
    <name type="scientific">Chitinophaga ginsengisoli</name>
    <dbReference type="NCBI Taxonomy" id="363837"/>
    <lineage>
        <taxon>Bacteria</taxon>
        <taxon>Pseudomonadati</taxon>
        <taxon>Bacteroidota</taxon>
        <taxon>Chitinophagia</taxon>
        <taxon>Chitinophagales</taxon>
        <taxon>Chitinophagaceae</taxon>
        <taxon>Chitinophaga</taxon>
    </lineage>
</organism>